<sequence length="73" mass="8387">MENKSESRVNVSWSRRLLTMTALPGGPVFTMTTPHQILDDFKISERRTIVHCVFYEVTMTVASLQQQPEVPLH</sequence>
<name>A0A5B7H544_PORTR</name>
<evidence type="ECO:0000313" key="2">
    <source>
        <dbReference type="Proteomes" id="UP000324222"/>
    </source>
</evidence>
<dbReference type="Proteomes" id="UP000324222">
    <property type="component" value="Unassembled WGS sequence"/>
</dbReference>
<keyword evidence="2" id="KW-1185">Reference proteome</keyword>
<organism evidence="1 2">
    <name type="scientific">Portunus trituberculatus</name>
    <name type="common">Swimming crab</name>
    <name type="synonym">Neptunus trituberculatus</name>
    <dbReference type="NCBI Taxonomy" id="210409"/>
    <lineage>
        <taxon>Eukaryota</taxon>
        <taxon>Metazoa</taxon>
        <taxon>Ecdysozoa</taxon>
        <taxon>Arthropoda</taxon>
        <taxon>Crustacea</taxon>
        <taxon>Multicrustacea</taxon>
        <taxon>Malacostraca</taxon>
        <taxon>Eumalacostraca</taxon>
        <taxon>Eucarida</taxon>
        <taxon>Decapoda</taxon>
        <taxon>Pleocyemata</taxon>
        <taxon>Brachyura</taxon>
        <taxon>Eubrachyura</taxon>
        <taxon>Portunoidea</taxon>
        <taxon>Portunidae</taxon>
        <taxon>Portuninae</taxon>
        <taxon>Portunus</taxon>
    </lineage>
</organism>
<protein>
    <submittedName>
        <fullName evidence="1">Uncharacterized protein</fullName>
    </submittedName>
</protein>
<proteinExistence type="predicted"/>
<dbReference type="EMBL" id="VSRR010026680">
    <property type="protein sequence ID" value="MPC67731.1"/>
    <property type="molecule type" value="Genomic_DNA"/>
</dbReference>
<gene>
    <name evidence="1" type="ORF">E2C01_061914</name>
</gene>
<evidence type="ECO:0000313" key="1">
    <source>
        <dbReference type="EMBL" id="MPC67731.1"/>
    </source>
</evidence>
<reference evidence="1 2" key="1">
    <citation type="submission" date="2019-05" db="EMBL/GenBank/DDBJ databases">
        <title>Another draft genome of Portunus trituberculatus and its Hox gene families provides insights of decapod evolution.</title>
        <authorList>
            <person name="Jeong J.-H."/>
            <person name="Song I."/>
            <person name="Kim S."/>
            <person name="Choi T."/>
            <person name="Kim D."/>
            <person name="Ryu S."/>
            <person name="Kim W."/>
        </authorList>
    </citation>
    <scope>NUCLEOTIDE SEQUENCE [LARGE SCALE GENOMIC DNA]</scope>
    <source>
        <tissue evidence="1">Muscle</tissue>
    </source>
</reference>
<dbReference type="AlphaFoldDB" id="A0A5B7H544"/>
<accession>A0A5B7H544</accession>
<comment type="caution">
    <text evidence="1">The sequence shown here is derived from an EMBL/GenBank/DDBJ whole genome shotgun (WGS) entry which is preliminary data.</text>
</comment>